<evidence type="ECO:0000313" key="7">
    <source>
        <dbReference type="Proteomes" id="UP000233293"/>
    </source>
</evidence>
<evidence type="ECO:0000256" key="2">
    <source>
        <dbReference type="ARBA" id="ARBA00022630"/>
    </source>
</evidence>
<name>A0A2N3PQW5_9PROT</name>
<dbReference type="SUPFAM" id="SSF56425">
    <property type="entry name" value="Succinate dehydrogenase/fumarate reductase flavoprotein, catalytic domain"/>
    <property type="match status" value="1"/>
</dbReference>
<dbReference type="GO" id="GO:0016491">
    <property type="term" value="F:oxidoreductase activity"/>
    <property type="evidence" value="ECO:0007669"/>
    <property type="project" value="UniProtKB-KW"/>
</dbReference>
<dbReference type="InterPro" id="IPR050315">
    <property type="entry name" value="FAD-oxidoreductase_2"/>
</dbReference>
<dbReference type="GO" id="GO:0008202">
    <property type="term" value="P:steroid metabolic process"/>
    <property type="evidence" value="ECO:0007669"/>
    <property type="project" value="UniProtKB-ARBA"/>
</dbReference>
<dbReference type="AlphaFoldDB" id="A0A2N3PQW5"/>
<dbReference type="PROSITE" id="PS51318">
    <property type="entry name" value="TAT"/>
    <property type="match status" value="1"/>
</dbReference>
<comment type="cofactor">
    <cofactor evidence="1">
        <name>FAD</name>
        <dbReference type="ChEBI" id="CHEBI:57692"/>
    </cofactor>
</comment>
<feature type="domain" description="FAD-dependent oxidoreductase 2 FAD-binding" evidence="5">
    <location>
        <begin position="53"/>
        <end position="283"/>
    </location>
</feature>
<keyword evidence="4" id="KW-0560">Oxidoreductase</keyword>
<dbReference type="PANTHER" id="PTHR43400:SF10">
    <property type="entry name" value="3-OXOSTEROID 1-DEHYDROGENASE"/>
    <property type="match status" value="1"/>
</dbReference>
<dbReference type="InterPro" id="IPR019546">
    <property type="entry name" value="TAT_signal_bac_arc"/>
</dbReference>
<organism evidence="6 7">
    <name type="scientific">Telmatospirillum siberiense</name>
    <dbReference type="NCBI Taxonomy" id="382514"/>
    <lineage>
        <taxon>Bacteria</taxon>
        <taxon>Pseudomonadati</taxon>
        <taxon>Pseudomonadota</taxon>
        <taxon>Alphaproteobacteria</taxon>
        <taxon>Rhodospirillales</taxon>
        <taxon>Rhodospirillaceae</taxon>
        <taxon>Telmatospirillum</taxon>
    </lineage>
</organism>
<gene>
    <name evidence="6" type="ORF">CWS72_20160</name>
</gene>
<sequence>MEEIKMTSKSKISRRDLLRGATVTGAALAAGIAASEEALAKSAQSVKWDHETDVVVVGAGASGFPTAIIAREAGSSVILVEAESHIGGHAILSAGNVPLGGGTAMQKKYGIEDTPDLIFQDLTDWSVTETNGAADYRYNDREIIRAFADNNVATFDWLTSHGVVWVEMKPDTIGGGGVGNSVPRMNHAAIRHWPLVQSGKPADKALQTTAFEAYGGNGLMRSLEVAAQKAGVPILLEHRMTALHRRDGRVVGIAVEHKGKTLNIRARKAVFLGTGGSTGNVNFRRMIDPRLTEEYCGLGGMPWSNQDASGELAAMSVGAALWGLANEVGEFGWTITKPEQLGCQYGYRTLQWLPGSEVFHLARAAGLRIVNWQDAITVNMLGQRFYDETGPQFRGNGYKSIDPYTPGSYLNAKNIKYSPANWLNAAMAGIGDGHNGGGPIWAIFDAEAVKRERWIPTPPNVDMDNGFFFQADSIGELAKKIEMKYQRVPMPPENLEATVARYNSFVDSGVDEDFGKPKPLYKIATGPFYAAWATPCLHDTRTGVRINAKCQVVDMEGQVIPGLYCGGESAGGFGQHGLARAFCQGYIAGNWAAKEPLAG</sequence>
<dbReference type="InterPro" id="IPR006311">
    <property type="entry name" value="TAT_signal"/>
</dbReference>
<dbReference type="SUPFAM" id="SSF51905">
    <property type="entry name" value="FAD/NAD(P)-binding domain"/>
    <property type="match status" value="1"/>
</dbReference>
<dbReference type="Gene3D" id="3.50.50.60">
    <property type="entry name" value="FAD/NAD(P)-binding domain"/>
    <property type="match status" value="2"/>
</dbReference>
<evidence type="ECO:0000259" key="5">
    <source>
        <dbReference type="Pfam" id="PF00890"/>
    </source>
</evidence>
<comment type="caution">
    <text evidence="6">The sequence shown here is derived from an EMBL/GenBank/DDBJ whole genome shotgun (WGS) entry which is preliminary data.</text>
</comment>
<dbReference type="PANTHER" id="PTHR43400">
    <property type="entry name" value="FUMARATE REDUCTASE"/>
    <property type="match status" value="1"/>
</dbReference>
<dbReference type="NCBIfam" id="TIGR01409">
    <property type="entry name" value="TAT_signal_seq"/>
    <property type="match status" value="1"/>
</dbReference>
<dbReference type="InterPro" id="IPR003953">
    <property type="entry name" value="FAD-dep_OxRdtase_2_FAD-bd"/>
</dbReference>
<dbReference type="Gene3D" id="3.90.700.10">
    <property type="entry name" value="Succinate dehydrogenase/fumarate reductase flavoprotein, catalytic domain"/>
    <property type="match status" value="1"/>
</dbReference>
<proteinExistence type="predicted"/>
<accession>A0A2N3PQW5</accession>
<keyword evidence="2" id="KW-0285">Flavoprotein</keyword>
<dbReference type="InterPro" id="IPR036188">
    <property type="entry name" value="FAD/NAD-bd_sf"/>
</dbReference>
<keyword evidence="7" id="KW-1185">Reference proteome</keyword>
<dbReference type="Proteomes" id="UP000233293">
    <property type="component" value="Unassembled WGS sequence"/>
</dbReference>
<dbReference type="InterPro" id="IPR027477">
    <property type="entry name" value="Succ_DH/fumarate_Rdtase_cat_sf"/>
</dbReference>
<feature type="domain" description="FAD-dependent oxidoreductase 2 FAD-binding" evidence="5">
    <location>
        <begin position="350"/>
        <end position="574"/>
    </location>
</feature>
<evidence type="ECO:0000256" key="4">
    <source>
        <dbReference type="ARBA" id="ARBA00023002"/>
    </source>
</evidence>
<dbReference type="Pfam" id="PF00890">
    <property type="entry name" value="FAD_binding_2"/>
    <property type="match status" value="2"/>
</dbReference>
<keyword evidence="3" id="KW-0274">FAD</keyword>
<reference evidence="7" key="1">
    <citation type="submission" date="2017-12" db="EMBL/GenBank/DDBJ databases">
        <title>Draft genome sequence of Telmatospirillum siberiense 26-4b1T, an acidotolerant peatland alphaproteobacterium potentially involved in sulfur cycling.</title>
        <authorList>
            <person name="Hausmann B."/>
            <person name="Pjevac P."/>
            <person name="Schreck K."/>
            <person name="Herbold C.W."/>
            <person name="Daims H."/>
            <person name="Wagner M."/>
            <person name="Pester M."/>
            <person name="Loy A."/>
        </authorList>
    </citation>
    <scope>NUCLEOTIDE SEQUENCE [LARGE SCALE GENOMIC DNA]</scope>
    <source>
        <strain evidence="7">26-4b1</strain>
    </source>
</reference>
<protein>
    <submittedName>
        <fullName evidence="6">Tat (Twin-arginine translocation) pathway signal sequence</fullName>
    </submittedName>
</protein>
<dbReference type="EMBL" id="PIUM01000027">
    <property type="protein sequence ID" value="PKU22786.1"/>
    <property type="molecule type" value="Genomic_DNA"/>
</dbReference>
<evidence type="ECO:0000256" key="1">
    <source>
        <dbReference type="ARBA" id="ARBA00001974"/>
    </source>
</evidence>
<evidence type="ECO:0000256" key="3">
    <source>
        <dbReference type="ARBA" id="ARBA00022827"/>
    </source>
</evidence>
<evidence type="ECO:0000313" key="6">
    <source>
        <dbReference type="EMBL" id="PKU22786.1"/>
    </source>
</evidence>